<dbReference type="Gene3D" id="3.40.395.10">
    <property type="entry name" value="Adenoviral Proteinase, Chain A"/>
    <property type="match status" value="1"/>
</dbReference>
<dbReference type="OrthoDB" id="73076at2759"/>
<protein>
    <recommendedName>
        <fullName evidence="5">Ubiquitin-like protease family profile domain-containing protein</fullName>
    </recommendedName>
</protein>
<dbReference type="GO" id="GO:0008234">
    <property type="term" value="F:cysteine-type peptidase activity"/>
    <property type="evidence" value="ECO:0007669"/>
    <property type="project" value="InterPro"/>
</dbReference>
<feature type="region of interest" description="Disordered" evidence="4">
    <location>
        <begin position="1039"/>
        <end position="1070"/>
    </location>
</feature>
<dbReference type="GO" id="GO:0019783">
    <property type="term" value="F:ubiquitin-like protein peptidase activity"/>
    <property type="evidence" value="ECO:0007669"/>
    <property type="project" value="UniProtKB-ARBA"/>
</dbReference>
<dbReference type="GO" id="GO:0006508">
    <property type="term" value="P:proteolysis"/>
    <property type="evidence" value="ECO:0007669"/>
    <property type="project" value="UniProtKB-KW"/>
</dbReference>
<evidence type="ECO:0000256" key="2">
    <source>
        <dbReference type="ARBA" id="ARBA00022670"/>
    </source>
</evidence>
<dbReference type="InterPro" id="IPR003653">
    <property type="entry name" value="Peptidase_C48_C"/>
</dbReference>
<name>A0A9P5ZTH6_PLEER</name>
<organism evidence="6 7">
    <name type="scientific">Pleurotus eryngii</name>
    <name type="common">Boletus of the steppes</name>
    <dbReference type="NCBI Taxonomy" id="5323"/>
    <lineage>
        <taxon>Eukaryota</taxon>
        <taxon>Fungi</taxon>
        <taxon>Dikarya</taxon>
        <taxon>Basidiomycota</taxon>
        <taxon>Agaricomycotina</taxon>
        <taxon>Agaricomycetes</taxon>
        <taxon>Agaricomycetidae</taxon>
        <taxon>Agaricales</taxon>
        <taxon>Pleurotineae</taxon>
        <taxon>Pleurotaceae</taxon>
        <taxon>Pleurotus</taxon>
    </lineage>
</organism>
<evidence type="ECO:0000256" key="1">
    <source>
        <dbReference type="ARBA" id="ARBA00005234"/>
    </source>
</evidence>
<gene>
    <name evidence="6" type="ORF">BDN71DRAFT_1432673</name>
</gene>
<keyword evidence="2" id="KW-0645">Protease</keyword>
<comment type="similarity">
    <text evidence="1">Belongs to the peptidase C48 family.</text>
</comment>
<dbReference type="InterPro" id="IPR038765">
    <property type="entry name" value="Papain-like_cys_pep_sf"/>
</dbReference>
<reference evidence="6" key="1">
    <citation type="submission" date="2020-11" db="EMBL/GenBank/DDBJ databases">
        <authorList>
            <consortium name="DOE Joint Genome Institute"/>
            <person name="Ahrendt S."/>
            <person name="Riley R."/>
            <person name="Andreopoulos W."/>
            <person name="Labutti K."/>
            <person name="Pangilinan J."/>
            <person name="Ruiz-Duenas F.J."/>
            <person name="Barrasa J.M."/>
            <person name="Sanchez-Garcia M."/>
            <person name="Camarero S."/>
            <person name="Miyauchi S."/>
            <person name="Serrano A."/>
            <person name="Linde D."/>
            <person name="Babiker R."/>
            <person name="Drula E."/>
            <person name="Ayuso-Fernandez I."/>
            <person name="Pacheco R."/>
            <person name="Padilla G."/>
            <person name="Ferreira P."/>
            <person name="Barriuso J."/>
            <person name="Kellner H."/>
            <person name="Castanera R."/>
            <person name="Alfaro M."/>
            <person name="Ramirez L."/>
            <person name="Pisabarro A.G."/>
            <person name="Kuo A."/>
            <person name="Tritt A."/>
            <person name="Lipzen A."/>
            <person name="He G."/>
            <person name="Yan M."/>
            <person name="Ng V."/>
            <person name="Cullen D."/>
            <person name="Martin F."/>
            <person name="Rosso M.-N."/>
            <person name="Henrissat B."/>
            <person name="Hibbett D."/>
            <person name="Martinez A.T."/>
            <person name="Grigoriev I.V."/>
        </authorList>
    </citation>
    <scope>NUCLEOTIDE SEQUENCE</scope>
    <source>
        <strain evidence="6">ATCC 90797</strain>
    </source>
</reference>
<dbReference type="SUPFAM" id="SSF54001">
    <property type="entry name" value="Cysteine proteinases"/>
    <property type="match status" value="1"/>
</dbReference>
<evidence type="ECO:0000313" key="7">
    <source>
        <dbReference type="Proteomes" id="UP000807025"/>
    </source>
</evidence>
<evidence type="ECO:0000256" key="4">
    <source>
        <dbReference type="SAM" id="MobiDB-lite"/>
    </source>
</evidence>
<keyword evidence="7" id="KW-1185">Reference proteome</keyword>
<accession>A0A9P5ZTH6</accession>
<comment type="caution">
    <text evidence="6">The sequence shown here is derived from an EMBL/GenBank/DDBJ whole genome shotgun (WGS) entry which is preliminary data.</text>
</comment>
<evidence type="ECO:0000313" key="6">
    <source>
        <dbReference type="EMBL" id="KAF9493217.1"/>
    </source>
</evidence>
<proteinExistence type="inferred from homology"/>
<sequence>MLGDLWISDEHINLMVELISHGIEQDEASNTKFVTLLDVSTTILVHGSKQKTESTKLQLQWCKNTVTSKNTQHMYLPVHINGNHWIAVFVDFKHRKYGYSDSLGRILTQPPSGFMKALDQWLKDAFSGRFAAEGNSLARGCQNDSFSCGIIAMNHCILVEERNISKRHEDLSLQDKNVLDTASDIGDITAEELPELETEYVHPAPYDHMVGQCPGALSSPLPSEVFSQACTISHLCLPSSTNQVSVGHFTNSSAGRYLPPISSSASFSEINAMDIDCDGIPEETADVLQFVSKVLNMKKGFSIWKTEAQIVKRYHSSSDNIGKGAPVIDMQKLNKWKMKLCDTDSKVEFMPELWKAKHSVCSSIIMMKEPYNATCWNSHLKKCAGKPRTKKQKAVKAAMETQSIKNWFAPQYTTSQTTLAKVVQPKSPVPCPGICDLDDSQVLIYLRRSSTKGRGARSVAVLSKIWFQKVFSKLKEESQQDIICDDQQREFQWCNDHYRGRVFSTSCEGQVEDQAPNCCLPCTSCRGLLKNQRFIDMLKKNVPKAEHMIFINKRFNSRILGKLYAKVKGLQEIIEAPNPKGTPCIRYALGVLQGKYKSDTFAGLLSAMVSKLDQEDCGVGMQNFQYAPAWDEMCHIIKINSPSAYQALSEHLPALSERYYRPVALSCDDTKLFACLWLYWDSKKKSHFLIVIAQAKLRKGMKARLTIPLPGAIPLIVAAIPIPNNLDVPTLYMYLMKILHGLIDSEIQVVSYACDGTKTKRKVQHMVVDKADDKVEYVIRNPLPGALSTTIMIAIIQHQHISLYQRILEASLESESPLYTRDVVRLDRQDDNAATCLFSSGFLRYLANNHQDHCLGEIIYLFVFGKLIDAYQNHQIPHIEQLYMALHASYFLDSWTKFVDRAGYKRTQYLISREAMDITRIIVEGLISLIFIVKDFSMLDFYYMIPKLHIKHRQAILQARTSDPKAQASGYCHTYFDNTNVDLLALAIFPEDDNINDAAHKASQEVDSLVALLGIERESLYQDMPNTILPSINAWYPGDDAGNNDGPRATPTDNEDSGSDASSEHTDSDMELEANELQALIEQEENSTVIRSQKQENALLSITCANFALIADNIVKVYIISDDEHELDDDLHTEEYQSIHHISNIIAELCTSQRSKPLGLGRLKVTEINVESLVELQHDVAAGTGVNCKVRTEGTATADILPTTSNAANAILAATVIQKKAANRRKDAFVKFLPKTSPLLSHLVNAQLEMPDPKYNAPGRSVSLGDYGLVVSSAGKLMVGRILTFYSKLGGKHSRHDAITETFNISALSNISVQTYKHMHQRQFCSIHATMRDWQTSSFALLRSINFLCRIAPPSNVQQVGFALSAEDAGLFKALQNHGGDFLKVLKWFNGQSKAETRDDNDSDM</sequence>
<evidence type="ECO:0000256" key="3">
    <source>
        <dbReference type="ARBA" id="ARBA00022801"/>
    </source>
</evidence>
<dbReference type="Proteomes" id="UP000807025">
    <property type="component" value="Unassembled WGS sequence"/>
</dbReference>
<dbReference type="PROSITE" id="PS50600">
    <property type="entry name" value="ULP_PROTEASE"/>
    <property type="match status" value="1"/>
</dbReference>
<evidence type="ECO:0000259" key="5">
    <source>
        <dbReference type="PROSITE" id="PS50600"/>
    </source>
</evidence>
<feature type="domain" description="Ubiquitin-like protease family profile" evidence="5">
    <location>
        <begin position="1"/>
        <end position="159"/>
    </location>
</feature>
<keyword evidence="3" id="KW-0378">Hydrolase</keyword>
<dbReference type="EMBL" id="MU154589">
    <property type="protein sequence ID" value="KAF9493217.1"/>
    <property type="molecule type" value="Genomic_DNA"/>
</dbReference>
<dbReference type="Pfam" id="PF02902">
    <property type="entry name" value="Peptidase_C48"/>
    <property type="match status" value="1"/>
</dbReference>